<comment type="similarity">
    <text evidence="2">Belongs to the ABC-4 integral membrane protein family. LolC/E subfamily.</text>
</comment>
<dbReference type="Pfam" id="PF12704">
    <property type="entry name" value="MacB_PCD"/>
    <property type="match status" value="1"/>
</dbReference>
<gene>
    <name evidence="10" type="ORF">P0082_03260</name>
</gene>
<keyword evidence="4 7" id="KW-0812">Transmembrane</keyword>
<dbReference type="InterPro" id="IPR003838">
    <property type="entry name" value="ABC3_permease_C"/>
</dbReference>
<feature type="transmembrane region" description="Helical" evidence="7">
    <location>
        <begin position="403"/>
        <end position="423"/>
    </location>
</feature>
<evidence type="ECO:0000259" key="8">
    <source>
        <dbReference type="Pfam" id="PF02687"/>
    </source>
</evidence>
<dbReference type="RefSeq" id="WP_326928086.1">
    <property type="nucleotide sequence ID" value="NZ_CP123443.1"/>
</dbReference>
<keyword evidence="5 7" id="KW-1133">Transmembrane helix</keyword>
<feature type="transmembrane region" description="Helical" evidence="7">
    <location>
        <begin position="348"/>
        <end position="371"/>
    </location>
</feature>
<dbReference type="Pfam" id="PF02687">
    <property type="entry name" value="FtsX"/>
    <property type="match status" value="1"/>
</dbReference>
<keyword evidence="3" id="KW-1003">Cell membrane</keyword>
<feature type="domain" description="ABC3 transporter permease C-terminal" evidence="8">
    <location>
        <begin position="305"/>
        <end position="431"/>
    </location>
</feature>
<evidence type="ECO:0000256" key="6">
    <source>
        <dbReference type="ARBA" id="ARBA00023136"/>
    </source>
</evidence>
<proteinExistence type="inferred from homology"/>
<keyword evidence="6 7" id="KW-0472">Membrane</keyword>
<name>A0ABY8MIN5_9SPIO</name>
<evidence type="ECO:0000256" key="4">
    <source>
        <dbReference type="ARBA" id="ARBA00022692"/>
    </source>
</evidence>
<accession>A0ABY8MIN5</accession>
<protein>
    <submittedName>
        <fullName evidence="10">FtsX-like permease family protein</fullName>
    </submittedName>
</protein>
<feature type="domain" description="MacB-like periplasmic core" evidence="9">
    <location>
        <begin position="48"/>
        <end position="265"/>
    </location>
</feature>
<evidence type="ECO:0000256" key="2">
    <source>
        <dbReference type="ARBA" id="ARBA00005236"/>
    </source>
</evidence>
<evidence type="ECO:0000256" key="5">
    <source>
        <dbReference type="ARBA" id="ARBA00022989"/>
    </source>
</evidence>
<reference evidence="10 11" key="1">
    <citation type="submission" date="2023-04" db="EMBL/GenBank/DDBJ databases">
        <title>Spirochaete genome identified in red abalone sample constitutes a novel genus.</title>
        <authorList>
            <person name="Sharma S.P."/>
            <person name="Purcell C.M."/>
            <person name="Hyde J.R."/>
            <person name="Severin A.J."/>
        </authorList>
    </citation>
    <scope>NUCLEOTIDE SEQUENCE [LARGE SCALE GENOMIC DNA]</scope>
    <source>
        <strain evidence="10 11">SP-2023</strain>
    </source>
</reference>
<evidence type="ECO:0000313" key="11">
    <source>
        <dbReference type="Proteomes" id="UP001228690"/>
    </source>
</evidence>
<dbReference type="EMBL" id="CP123443">
    <property type="protein sequence ID" value="WGK69890.1"/>
    <property type="molecule type" value="Genomic_DNA"/>
</dbReference>
<evidence type="ECO:0000256" key="3">
    <source>
        <dbReference type="ARBA" id="ARBA00022475"/>
    </source>
</evidence>
<dbReference type="Proteomes" id="UP001228690">
    <property type="component" value="Chromosome"/>
</dbReference>
<sequence>MMRKQNIGGRPGFRLPFHAPKRNIGWLLWLVSKYLRGRSTVHAGSSLWLAVLGIMIGVLTLISVLTGMSGLQSLLTDSIDEVTAYHLQIIVENETESVLLREHLRENPVIQNVTRFREAPMLLNTEYGEPVVAVIRAVETQDFVRDRGRKAVMHTMGPVLEKDLEEPNHMWIGHTFSYEHGFGPGELIQVISAEHVAGSRNIEAKQNEFLVSATYRLGNPNVEKNYVFIGLSSLTDQLFHGSEYYLGLKLRHKSLANSVKHQVTQQMESMRQAGKISRYRIRTGREANRAFFNALRTEKSFLQLLVSLIFIVVAFQIFQSTRRTVYARIPELMLLRALGAGTAEVRSIFLLESLLVGLLGVGLGTVCGILVSRYMNEILLWISGLLFEGPGLIPHIATDVSSQDLFIVAGSALVFSSAAGWLATRKFLHINLIEVLRNE</sequence>
<evidence type="ECO:0000256" key="7">
    <source>
        <dbReference type="SAM" id="Phobius"/>
    </source>
</evidence>
<comment type="subcellular location">
    <subcellularLocation>
        <location evidence="1">Cell membrane</location>
        <topology evidence="1">Multi-pass membrane protein</topology>
    </subcellularLocation>
</comment>
<organism evidence="10 11">
    <name type="scientific">Candidatus Haliotispira prima</name>
    <dbReference type="NCBI Taxonomy" id="3034016"/>
    <lineage>
        <taxon>Bacteria</taxon>
        <taxon>Pseudomonadati</taxon>
        <taxon>Spirochaetota</taxon>
        <taxon>Spirochaetia</taxon>
        <taxon>Spirochaetales</taxon>
        <taxon>Spirochaetaceae</taxon>
        <taxon>Candidatus Haliotispira</taxon>
    </lineage>
</organism>
<dbReference type="InterPro" id="IPR025857">
    <property type="entry name" value="MacB_PCD"/>
</dbReference>
<evidence type="ECO:0000313" key="10">
    <source>
        <dbReference type="EMBL" id="WGK69890.1"/>
    </source>
</evidence>
<dbReference type="PANTHER" id="PTHR30489:SF0">
    <property type="entry name" value="LIPOPROTEIN-RELEASING SYSTEM TRANSMEMBRANE PROTEIN LOLE"/>
    <property type="match status" value="1"/>
</dbReference>
<dbReference type="InterPro" id="IPR051447">
    <property type="entry name" value="Lipoprotein-release_system"/>
</dbReference>
<evidence type="ECO:0000259" key="9">
    <source>
        <dbReference type="Pfam" id="PF12704"/>
    </source>
</evidence>
<evidence type="ECO:0000256" key="1">
    <source>
        <dbReference type="ARBA" id="ARBA00004651"/>
    </source>
</evidence>
<dbReference type="PANTHER" id="PTHR30489">
    <property type="entry name" value="LIPOPROTEIN-RELEASING SYSTEM TRANSMEMBRANE PROTEIN LOLE"/>
    <property type="match status" value="1"/>
</dbReference>
<feature type="transmembrane region" description="Helical" evidence="7">
    <location>
        <begin position="301"/>
        <end position="318"/>
    </location>
</feature>
<feature type="transmembrane region" description="Helical" evidence="7">
    <location>
        <begin position="47"/>
        <end position="65"/>
    </location>
</feature>
<keyword evidence="11" id="KW-1185">Reference proteome</keyword>